<dbReference type="AlphaFoldDB" id="A0AAU8JM99"/>
<dbReference type="RefSeq" id="WP_054464922.1">
    <property type="nucleotide sequence ID" value="NZ_CP159837.1"/>
</dbReference>
<evidence type="ECO:0000313" key="1">
    <source>
        <dbReference type="EMBL" id="XCM39944.1"/>
    </source>
</evidence>
<name>A0AAU8JM99_9CYAN</name>
<sequence length="144" mass="16034">MSFTEAIKNNPLLANYLKSGLKALGSNSSKVKPEDTKKCEGRVDIDMALQSKYPNEPRWDYAIGYDGKTHFIEVHPADTSEVQSVLNKLHWLKNFLSQDAPQLNQEPKSFHWVASSGNHILPNSSQARKLAKSGIKVIGQLTLS</sequence>
<proteinExistence type="predicted"/>
<accession>A0AAU8JM99</accession>
<dbReference type="EMBL" id="CP159837">
    <property type="protein sequence ID" value="XCM39944.1"/>
    <property type="molecule type" value="Genomic_DNA"/>
</dbReference>
<gene>
    <name evidence="1" type="ORF">ABWT76_002911</name>
</gene>
<organism evidence="1">
    <name type="scientific">Planktothricoides raciborskii GIHE-MW2</name>
    <dbReference type="NCBI Taxonomy" id="2792601"/>
    <lineage>
        <taxon>Bacteria</taxon>
        <taxon>Bacillati</taxon>
        <taxon>Cyanobacteriota</taxon>
        <taxon>Cyanophyceae</taxon>
        <taxon>Oscillatoriophycideae</taxon>
        <taxon>Oscillatoriales</taxon>
        <taxon>Oscillatoriaceae</taxon>
        <taxon>Planktothricoides</taxon>
    </lineage>
</organism>
<reference evidence="1" key="1">
    <citation type="submission" date="2024-07" db="EMBL/GenBank/DDBJ databases">
        <authorList>
            <person name="Kim Y.J."/>
            <person name="Jeong J.Y."/>
        </authorList>
    </citation>
    <scope>NUCLEOTIDE SEQUENCE</scope>
    <source>
        <strain evidence="1">GIHE-MW2</strain>
    </source>
</reference>
<protein>
    <submittedName>
        <fullName evidence="1">Uncharacterized protein</fullName>
    </submittedName>
</protein>